<evidence type="ECO:0000313" key="3">
    <source>
        <dbReference type="Proteomes" id="UP000195897"/>
    </source>
</evidence>
<dbReference type="EMBL" id="NFKK01000001">
    <property type="protein sequence ID" value="OUP54576.1"/>
    <property type="molecule type" value="Genomic_DNA"/>
</dbReference>
<evidence type="ECO:0000256" key="1">
    <source>
        <dbReference type="SAM" id="MobiDB-lite"/>
    </source>
</evidence>
<sequence length="84" mass="8950">MYNEYLQQAAPDEFSEPMREQTTPASGLSSGGGLMQLLTDRLGGAKLDADTLVAIAVIWFLLSDGKALDTDLLIIIGVLLLLGI</sequence>
<dbReference type="RefSeq" id="WP_087370016.1">
    <property type="nucleotide sequence ID" value="NZ_JBGKLX010000002.1"/>
</dbReference>
<name>A0A1Y4LCY5_9FIRM</name>
<dbReference type="Proteomes" id="UP000195897">
    <property type="component" value="Unassembled WGS sequence"/>
</dbReference>
<dbReference type="AlphaFoldDB" id="A0A1Y4LCY5"/>
<proteinExistence type="predicted"/>
<gene>
    <name evidence="2" type="ORF">B5F17_01350</name>
</gene>
<feature type="region of interest" description="Disordered" evidence="1">
    <location>
        <begin position="1"/>
        <end position="29"/>
    </location>
</feature>
<evidence type="ECO:0000313" key="2">
    <source>
        <dbReference type="EMBL" id="OUP54576.1"/>
    </source>
</evidence>
<protein>
    <submittedName>
        <fullName evidence="2">Uncharacterized protein</fullName>
    </submittedName>
</protein>
<comment type="caution">
    <text evidence="2">The sequence shown here is derived from an EMBL/GenBank/DDBJ whole genome shotgun (WGS) entry which is preliminary data.</text>
</comment>
<accession>A0A1Y4LCY5</accession>
<reference evidence="3" key="1">
    <citation type="submission" date="2017-04" db="EMBL/GenBank/DDBJ databases">
        <title>Function of individual gut microbiota members based on whole genome sequencing of pure cultures obtained from chicken caecum.</title>
        <authorList>
            <person name="Medvecky M."/>
            <person name="Cejkova D."/>
            <person name="Polansky O."/>
            <person name="Karasova D."/>
            <person name="Kubasova T."/>
            <person name="Cizek A."/>
            <person name="Rychlik I."/>
        </authorList>
    </citation>
    <scope>NUCLEOTIDE SEQUENCE [LARGE SCALE GENOMIC DNA]</scope>
    <source>
        <strain evidence="3">An180</strain>
    </source>
</reference>
<organism evidence="2 3">
    <name type="scientific">Butyricicoccus pullicaecorum</name>
    <dbReference type="NCBI Taxonomy" id="501571"/>
    <lineage>
        <taxon>Bacteria</taxon>
        <taxon>Bacillati</taxon>
        <taxon>Bacillota</taxon>
        <taxon>Clostridia</taxon>
        <taxon>Eubacteriales</taxon>
        <taxon>Butyricicoccaceae</taxon>
        <taxon>Butyricicoccus</taxon>
    </lineage>
</organism>